<name>A0ABR8QVH2_9BACI</name>
<accession>A0ABR8QVH2</accession>
<dbReference type="RefSeq" id="WP_191817204.1">
    <property type="nucleotide sequence ID" value="NZ_JACSQT010000019.1"/>
</dbReference>
<evidence type="ECO:0000313" key="1">
    <source>
        <dbReference type="EMBL" id="MBD7939542.1"/>
    </source>
</evidence>
<comment type="caution">
    <text evidence="1">The sequence shown here is derived from an EMBL/GenBank/DDBJ whole genome shotgun (WGS) entry which is preliminary data.</text>
</comment>
<keyword evidence="2" id="KW-1185">Reference proteome</keyword>
<protein>
    <submittedName>
        <fullName evidence="1">Uncharacterized protein</fullName>
    </submittedName>
</protein>
<organism evidence="1 2">
    <name type="scientific">Cytobacillus stercorigallinarum</name>
    <dbReference type="NCBI Taxonomy" id="2762240"/>
    <lineage>
        <taxon>Bacteria</taxon>
        <taxon>Bacillati</taxon>
        <taxon>Bacillota</taxon>
        <taxon>Bacilli</taxon>
        <taxon>Bacillales</taxon>
        <taxon>Bacillaceae</taxon>
        <taxon>Cytobacillus</taxon>
    </lineage>
</organism>
<sequence length="234" mass="26021">MENQQIYLLSADGGNAAGNIYEYSDQDAKILLEKGKAVKVDYPKLKSYETEINSLVKRYKEQRDALKENPRYADNEAEREYQLQELRRKLDEDVAAQREDYAVELEATYREAATKAFSFETSEEGVKFADAVSLRLDLGIGQDVADMLKVAIASASDAEKVGLLTQWPKLSQKLEGNGVNRVTIQDIEADLKKSTGLDGAALQFKILGAIKDSQNPATAYTTMLAVEKIREAAK</sequence>
<reference evidence="1 2" key="1">
    <citation type="submission" date="2020-08" db="EMBL/GenBank/DDBJ databases">
        <title>A Genomic Blueprint of the Chicken Gut Microbiome.</title>
        <authorList>
            <person name="Gilroy R."/>
            <person name="Ravi A."/>
            <person name="Getino M."/>
            <person name="Pursley I."/>
            <person name="Horton D.L."/>
            <person name="Alikhan N.-F."/>
            <person name="Baker D."/>
            <person name="Gharbi K."/>
            <person name="Hall N."/>
            <person name="Watson M."/>
            <person name="Adriaenssens E.M."/>
            <person name="Foster-Nyarko E."/>
            <person name="Jarju S."/>
            <person name="Secka A."/>
            <person name="Antonio M."/>
            <person name="Oren A."/>
            <person name="Chaudhuri R."/>
            <person name="La Ragione R.M."/>
            <person name="Hildebrand F."/>
            <person name="Pallen M.J."/>
        </authorList>
    </citation>
    <scope>NUCLEOTIDE SEQUENCE [LARGE SCALE GENOMIC DNA]</scope>
    <source>
        <strain evidence="1 2">Sa5YUA1</strain>
    </source>
</reference>
<dbReference type="EMBL" id="JACSQT010000019">
    <property type="protein sequence ID" value="MBD7939542.1"/>
    <property type="molecule type" value="Genomic_DNA"/>
</dbReference>
<proteinExistence type="predicted"/>
<gene>
    <name evidence="1" type="ORF">H9655_21090</name>
</gene>
<evidence type="ECO:0000313" key="2">
    <source>
        <dbReference type="Proteomes" id="UP000657931"/>
    </source>
</evidence>
<dbReference type="Proteomes" id="UP000657931">
    <property type="component" value="Unassembled WGS sequence"/>
</dbReference>